<feature type="repeat" description="ANK" evidence="7">
    <location>
        <begin position="168"/>
        <end position="200"/>
    </location>
</feature>
<proteinExistence type="inferred from homology"/>
<dbReference type="GO" id="GO:0003006">
    <property type="term" value="P:developmental process involved in reproduction"/>
    <property type="evidence" value="ECO:0007669"/>
    <property type="project" value="UniProtKB-ARBA"/>
</dbReference>
<dbReference type="Proteomes" id="UP000694843">
    <property type="component" value="Unplaced"/>
</dbReference>
<evidence type="ECO:0000256" key="3">
    <source>
        <dbReference type="ARBA" id="ARBA00022786"/>
    </source>
</evidence>
<dbReference type="KEGG" id="hazt:108683039"/>
<gene>
    <name evidence="10" type="primary">LOC108683039</name>
</gene>
<dbReference type="CTD" id="37344"/>
<name>A0A8B7PQQ5_HYAAZ</name>
<feature type="repeat" description="ANK" evidence="7">
    <location>
        <begin position="61"/>
        <end position="93"/>
    </location>
</feature>
<dbReference type="Pfam" id="PF12796">
    <property type="entry name" value="Ank_2"/>
    <property type="match status" value="2"/>
</dbReference>
<evidence type="ECO:0000256" key="1">
    <source>
        <dbReference type="ARBA" id="ARBA00004906"/>
    </source>
</evidence>
<dbReference type="GeneID" id="108683039"/>
<dbReference type="Pfam" id="PF00023">
    <property type="entry name" value="Ank"/>
    <property type="match status" value="2"/>
</dbReference>
<dbReference type="PANTHER" id="PTHR24173">
    <property type="entry name" value="ANKYRIN REPEAT CONTAINING"/>
    <property type="match status" value="1"/>
</dbReference>
<dbReference type="InterPro" id="IPR036770">
    <property type="entry name" value="Ankyrin_rpt-contain_sf"/>
</dbReference>
<dbReference type="GO" id="GO:0043161">
    <property type="term" value="P:proteasome-mediated ubiquitin-dependent protein catabolic process"/>
    <property type="evidence" value="ECO:0007669"/>
    <property type="project" value="UniProtKB-ARBA"/>
</dbReference>
<evidence type="ECO:0000313" key="9">
    <source>
        <dbReference type="Proteomes" id="UP000694843"/>
    </source>
</evidence>
<organism evidence="9 10">
    <name type="scientific">Hyalella azteca</name>
    <name type="common">Amphipod</name>
    <dbReference type="NCBI Taxonomy" id="294128"/>
    <lineage>
        <taxon>Eukaryota</taxon>
        <taxon>Metazoa</taxon>
        <taxon>Ecdysozoa</taxon>
        <taxon>Arthropoda</taxon>
        <taxon>Crustacea</taxon>
        <taxon>Multicrustacea</taxon>
        <taxon>Malacostraca</taxon>
        <taxon>Eumalacostraca</taxon>
        <taxon>Peracarida</taxon>
        <taxon>Amphipoda</taxon>
        <taxon>Senticaudata</taxon>
        <taxon>Talitrida</taxon>
        <taxon>Talitroidea</taxon>
        <taxon>Hyalellidae</taxon>
        <taxon>Hyalella</taxon>
    </lineage>
</organism>
<sequence>MASANSASVMTVPNLESIKKKIYYDARSGMSVALKELLTDSSLDASTIKDVLSQLVEEDGQKCTPLIIAARNGHDKAVRVLLQFNPDLEQEGTVKFDGYAIEGASALWCAAGAGNLTVVKILVRAGAKVNHTTRTNSTPVRAACFDGRLDIVKYLTDHDADIHITNKYNNTCLMIAAYKGHLDVVNFLLELKANPNEKAHCGATALHFAAECGHDEIVITLLQHGAAIVRNEHGMTPLIAAAERGCSKVVEYFLTINEVTEREKIDALELLGASHASDKDNYNLVKAAEYLERAMLRRYADPDNIIMKELQPPQAPYNNHQESTSLQELRAVLLSPASLHMEALAIRERILGPHNPEVPPAIIFRGAVFADSSRFDRCLQLWMHAMKLKLDINVCVVKDLLRFSQVFSQMVHIGADLDYRVVLEVLDSAVLELKCNHSKITNPGPKDDVEAIKEELEQNMISSLYLIMIAQRIIKSSASSSQSHNDTKNNNKNNNNNNNNNAGLAWGDLVGNGEGVVLENFPLRAAETHLLRLRNEREEKDEDESHRASVSEKEMRLYTAIYRLLRTNSLTCRGQTLLHLAVSPETHVDDFYTNLVCKFPCASTARLLISCGANVNALDNARNSPLHLIVPYQKPISDFLTIYNIIQGLVEAGAHMDIVNSAGLTPMDCASTAVAEMILRLQQRLSLQCLAARALVNAGVPFKGRVPRALEAFVELHGPSKPLRTTPHSPMQQ</sequence>
<dbReference type="GO" id="GO:0005737">
    <property type="term" value="C:cytoplasm"/>
    <property type="evidence" value="ECO:0007669"/>
    <property type="project" value="UniProtKB-SubCell"/>
</dbReference>
<dbReference type="Gene3D" id="1.25.40.20">
    <property type="entry name" value="Ankyrin repeat-containing domain"/>
    <property type="match status" value="3"/>
</dbReference>
<feature type="region of interest" description="Disordered" evidence="8">
    <location>
        <begin position="479"/>
        <end position="500"/>
    </location>
</feature>
<feature type="repeat" description="ANK" evidence="7">
    <location>
        <begin position="102"/>
        <end position="134"/>
    </location>
</feature>
<keyword evidence="9" id="KW-1185">Reference proteome</keyword>
<keyword evidence="3" id="KW-0833">Ubl conjugation pathway</keyword>
<dbReference type="AlphaFoldDB" id="A0A8B7PQQ5"/>
<feature type="repeat" description="ANK" evidence="7">
    <location>
        <begin position="201"/>
        <end position="233"/>
    </location>
</feature>
<keyword evidence="2" id="KW-0677">Repeat</keyword>
<dbReference type="SMART" id="SM00248">
    <property type="entry name" value="ANK"/>
    <property type="match status" value="7"/>
</dbReference>
<accession>A0A8B7PQQ5</accession>
<comment type="similarity">
    <text evidence="5">Belongs to the fem-1 family.</text>
</comment>
<evidence type="ECO:0000256" key="6">
    <source>
        <dbReference type="ARBA" id="ARBA00072197"/>
    </source>
</evidence>
<evidence type="ECO:0000256" key="5">
    <source>
        <dbReference type="ARBA" id="ARBA00038500"/>
    </source>
</evidence>
<evidence type="ECO:0000256" key="4">
    <source>
        <dbReference type="ARBA" id="ARBA00023043"/>
    </source>
</evidence>
<dbReference type="RefSeq" id="XP_018027806.1">
    <property type="nucleotide sequence ID" value="XM_018172317.2"/>
</dbReference>
<dbReference type="PROSITE" id="PS50297">
    <property type="entry name" value="ANK_REP_REGION"/>
    <property type="match status" value="4"/>
</dbReference>
<reference evidence="10" key="1">
    <citation type="submission" date="2025-08" db="UniProtKB">
        <authorList>
            <consortium name="RefSeq"/>
        </authorList>
    </citation>
    <scope>IDENTIFICATION</scope>
    <source>
        <tissue evidence="10">Whole organism</tissue>
    </source>
</reference>
<dbReference type="OrthoDB" id="4429489at2759"/>
<dbReference type="PROSITE" id="PS50088">
    <property type="entry name" value="ANK_REPEAT"/>
    <property type="match status" value="5"/>
</dbReference>
<dbReference type="SUPFAM" id="SSF48403">
    <property type="entry name" value="Ankyrin repeat"/>
    <property type="match status" value="2"/>
</dbReference>
<protein>
    <recommendedName>
        <fullName evidence="6">Protein fem-1 homolog B</fullName>
    </recommendedName>
</protein>
<keyword evidence="4 7" id="KW-0040">ANK repeat</keyword>
<evidence type="ECO:0000313" key="10">
    <source>
        <dbReference type="RefSeq" id="XP_018027806.1"/>
    </source>
</evidence>
<evidence type="ECO:0000256" key="7">
    <source>
        <dbReference type="PROSITE-ProRule" id="PRU00023"/>
    </source>
</evidence>
<comment type="pathway">
    <text evidence="1">Protein modification; protein ubiquitination.</text>
</comment>
<feature type="repeat" description="ANK" evidence="7">
    <location>
        <begin position="135"/>
        <end position="167"/>
    </location>
</feature>
<evidence type="ECO:0000256" key="8">
    <source>
        <dbReference type="SAM" id="MobiDB-lite"/>
    </source>
</evidence>
<dbReference type="InterPro" id="IPR002110">
    <property type="entry name" value="Ankyrin_rpt"/>
</dbReference>
<dbReference type="PANTHER" id="PTHR24173:SF78">
    <property type="entry name" value="PROTEIN FEM-1 HOMOLOG B"/>
    <property type="match status" value="1"/>
</dbReference>
<dbReference type="PRINTS" id="PR01415">
    <property type="entry name" value="ANKYRIN"/>
</dbReference>
<evidence type="ECO:0000256" key="2">
    <source>
        <dbReference type="ARBA" id="ARBA00022737"/>
    </source>
</evidence>
<dbReference type="FunFam" id="1.25.40.20:FF:000264">
    <property type="entry name" value="Fem-1 homolog B"/>
    <property type="match status" value="1"/>
</dbReference>